<dbReference type="InterPro" id="IPR002035">
    <property type="entry name" value="VWF_A"/>
</dbReference>
<evidence type="ECO:0000259" key="2">
    <source>
        <dbReference type="PROSITE" id="PS50234"/>
    </source>
</evidence>
<comment type="caution">
    <text evidence="3">The sequence shown here is derived from an EMBL/GenBank/DDBJ whole genome shotgun (WGS) entry which is preliminary data.</text>
</comment>
<evidence type="ECO:0000313" key="4">
    <source>
        <dbReference type="Proteomes" id="UP001597221"/>
    </source>
</evidence>
<reference evidence="4" key="1">
    <citation type="journal article" date="2019" name="Int. J. Syst. Evol. Microbiol.">
        <title>The Global Catalogue of Microorganisms (GCM) 10K type strain sequencing project: providing services to taxonomists for standard genome sequencing and annotation.</title>
        <authorList>
            <consortium name="The Broad Institute Genomics Platform"/>
            <consortium name="The Broad Institute Genome Sequencing Center for Infectious Disease"/>
            <person name="Wu L."/>
            <person name="Ma J."/>
        </authorList>
    </citation>
    <scope>NUCLEOTIDE SEQUENCE [LARGE SCALE GENOMIC DNA]</scope>
    <source>
        <strain evidence="4">CGMCC 1.12376</strain>
    </source>
</reference>
<name>A0ABW4HXL9_9BACI</name>
<dbReference type="RefSeq" id="WP_379598989.1">
    <property type="nucleotide sequence ID" value="NZ_JBHUDE010000159.1"/>
</dbReference>
<gene>
    <name evidence="3" type="ORF">ACFSBH_18225</name>
</gene>
<sequence length="395" mass="44498">MKKFGLFLLITMLFISGCSEDEEASAEDEEEISPVEESVEDDTNTEESTEDEQKAWWEEEVEAYQLEDLPRELEELEQDLVLKEGMFSGDDYDFEEIKLLLDELPMDSSEEVLESAILQLIREDYHEEVEVFVKFDPTVDVQVESRDEDVDGPEQKISSSHFAILLDASGSMNADNGGKTRMDAAKEAITDFVDTLPEDSTISLRVYGHEGSGTEQDKKMSCEATEVIYNDKVNHEDFTKSLESVTPAGWTPIGFALEEAEKDIPEVASGAIVYVVSDGIETCDGDPVAAAKALTEKGIEPIINIIGFQVDDEARELLEEVAEAGNGTFTYAGNQQDLEQYWHDEYTRIQEAWEEWQQEGMKNAEEISNELMDLAEENGFSIMDKSELEFERAEE</sequence>
<feature type="compositionally biased region" description="Acidic residues" evidence="1">
    <location>
        <begin position="20"/>
        <end position="50"/>
    </location>
</feature>
<feature type="region of interest" description="Disordered" evidence="1">
    <location>
        <begin position="20"/>
        <end position="55"/>
    </location>
</feature>
<dbReference type="Proteomes" id="UP001597221">
    <property type="component" value="Unassembled WGS sequence"/>
</dbReference>
<evidence type="ECO:0000313" key="3">
    <source>
        <dbReference type="EMBL" id="MFD1609559.1"/>
    </source>
</evidence>
<organism evidence="3 4">
    <name type="scientific">Oceanobacillus luteolus</name>
    <dbReference type="NCBI Taxonomy" id="1274358"/>
    <lineage>
        <taxon>Bacteria</taxon>
        <taxon>Bacillati</taxon>
        <taxon>Bacillota</taxon>
        <taxon>Bacilli</taxon>
        <taxon>Bacillales</taxon>
        <taxon>Bacillaceae</taxon>
        <taxon>Oceanobacillus</taxon>
    </lineage>
</organism>
<dbReference type="Gene3D" id="3.40.50.410">
    <property type="entry name" value="von Willebrand factor, type A domain"/>
    <property type="match status" value="1"/>
</dbReference>
<feature type="domain" description="VWFA" evidence="2">
    <location>
        <begin position="161"/>
        <end position="349"/>
    </location>
</feature>
<accession>A0ABW4HXL9</accession>
<evidence type="ECO:0000256" key="1">
    <source>
        <dbReference type="SAM" id="MobiDB-lite"/>
    </source>
</evidence>
<proteinExistence type="predicted"/>
<dbReference type="InterPro" id="IPR036465">
    <property type="entry name" value="vWFA_dom_sf"/>
</dbReference>
<dbReference type="EMBL" id="JBHUDE010000159">
    <property type="protein sequence ID" value="MFD1609559.1"/>
    <property type="molecule type" value="Genomic_DNA"/>
</dbReference>
<dbReference type="PROSITE" id="PS51257">
    <property type="entry name" value="PROKAR_LIPOPROTEIN"/>
    <property type="match status" value="1"/>
</dbReference>
<dbReference type="SUPFAM" id="SSF53300">
    <property type="entry name" value="vWA-like"/>
    <property type="match status" value="1"/>
</dbReference>
<dbReference type="Pfam" id="PF13519">
    <property type="entry name" value="VWA_2"/>
    <property type="match status" value="1"/>
</dbReference>
<dbReference type="SMART" id="SM00327">
    <property type="entry name" value="VWA"/>
    <property type="match status" value="1"/>
</dbReference>
<protein>
    <submittedName>
        <fullName evidence="3">VWA domain-containing protein</fullName>
    </submittedName>
</protein>
<keyword evidence="4" id="KW-1185">Reference proteome</keyword>
<dbReference type="PROSITE" id="PS50234">
    <property type="entry name" value="VWFA"/>
    <property type="match status" value="1"/>
</dbReference>